<gene>
    <name evidence="1" type="ORF">QE152_g23140</name>
</gene>
<sequence length="95" mass="10648">MCGKRSCKSYDYTGRYRELIPRIAHAPQQKAKCAEKDRANRTTIPDGLLIFLNGARITSPSACVRRDARPTKPMGETARPRSPFVCPVYVKALHS</sequence>
<protein>
    <submittedName>
        <fullName evidence="1">Uncharacterized protein</fullName>
    </submittedName>
</protein>
<organism evidence="1 2">
    <name type="scientific">Popillia japonica</name>
    <name type="common">Japanese beetle</name>
    <dbReference type="NCBI Taxonomy" id="7064"/>
    <lineage>
        <taxon>Eukaryota</taxon>
        <taxon>Metazoa</taxon>
        <taxon>Ecdysozoa</taxon>
        <taxon>Arthropoda</taxon>
        <taxon>Hexapoda</taxon>
        <taxon>Insecta</taxon>
        <taxon>Pterygota</taxon>
        <taxon>Neoptera</taxon>
        <taxon>Endopterygota</taxon>
        <taxon>Coleoptera</taxon>
        <taxon>Polyphaga</taxon>
        <taxon>Scarabaeiformia</taxon>
        <taxon>Scarabaeidae</taxon>
        <taxon>Rutelinae</taxon>
        <taxon>Popillia</taxon>
    </lineage>
</organism>
<proteinExistence type="predicted"/>
<name>A0AAW1KJN0_POPJA</name>
<reference evidence="1 2" key="1">
    <citation type="journal article" date="2024" name="BMC Genomics">
        <title>De novo assembly and annotation of Popillia japonica's genome with initial clues to its potential as an invasive pest.</title>
        <authorList>
            <person name="Cucini C."/>
            <person name="Boschi S."/>
            <person name="Funari R."/>
            <person name="Cardaioli E."/>
            <person name="Iannotti N."/>
            <person name="Marturano G."/>
            <person name="Paoli F."/>
            <person name="Bruttini M."/>
            <person name="Carapelli A."/>
            <person name="Frati F."/>
            <person name="Nardi F."/>
        </authorList>
    </citation>
    <scope>NUCLEOTIDE SEQUENCE [LARGE SCALE GENOMIC DNA]</scope>
    <source>
        <strain evidence="1">DMR45628</strain>
    </source>
</reference>
<dbReference type="AlphaFoldDB" id="A0AAW1KJN0"/>
<evidence type="ECO:0000313" key="2">
    <source>
        <dbReference type="Proteomes" id="UP001458880"/>
    </source>
</evidence>
<comment type="caution">
    <text evidence="1">The sequence shown here is derived from an EMBL/GenBank/DDBJ whole genome shotgun (WGS) entry which is preliminary data.</text>
</comment>
<accession>A0AAW1KJN0</accession>
<dbReference type="EMBL" id="JASPKY010000227">
    <property type="protein sequence ID" value="KAK9718525.1"/>
    <property type="molecule type" value="Genomic_DNA"/>
</dbReference>
<dbReference type="Proteomes" id="UP001458880">
    <property type="component" value="Unassembled WGS sequence"/>
</dbReference>
<keyword evidence="2" id="KW-1185">Reference proteome</keyword>
<evidence type="ECO:0000313" key="1">
    <source>
        <dbReference type="EMBL" id="KAK9718525.1"/>
    </source>
</evidence>